<dbReference type="PROSITE" id="PS51450">
    <property type="entry name" value="LRR"/>
    <property type="match status" value="1"/>
</dbReference>
<dbReference type="Proteomes" id="UP001386972">
    <property type="component" value="Unassembled WGS sequence"/>
</dbReference>
<feature type="active site" description="Glycyl thioester intermediate" evidence="6">
    <location>
        <position position="1361"/>
    </location>
</feature>
<evidence type="ECO:0000256" key="1">
    <source>
        <dbReference type="ARBA" id="ARBA00000900"/>
    </source>
</evidence>
<keyword evidence="4" id="KW-0677">Repeat</keyword>
<dbReference type="Pfam" id="PF20178">
    <property type="entry name" value="ToxA_N"/>
    <property type="match status" value="1"/>
</dbReference>
<evidence type="ECO:0000256" key="3">
    <source>
        <dbReference type="ARBA" id="ARBA00022614"/>
    </source>
</evidence>
<keyword evidence="6" id="KW-0832">Ubl conjugation</keyword>
<dbReference type="Pfam" id="PF14496">
    <property type="entry name" value="NEL"/>
    <property type="match status" value="1"/>
</dbReference>
<comment type="catalytic activity">
    <reaction evidence="1">
        <text>S-ubiquitinyl-[E2 ubiquitin-conjugating enzyme]-L-cysteine + [acceptor protein]-L-lysine = [E2 ubiquitin-conjugating enzyme]-L-cysteine + N(6)-ubiquitinyl-[acceptor protein]-L-lysine.</text>
        <dbReference type="EC" id="2.3.2.27"/>
    </reaction>
</comment>
<dbReference type="EMBL" id="JBBNAW010000006">
    <property type="protein sequence ID" value="MEK2609390.1"/>
    <property type="molecule type" value="Genomic_DNA"/>
</dbReference>
<protein>
    <recommendedName>
        <fullName evidence="2">RING-type E3 ubiquitin transferase</fullName>
        <ecNumber evidence="2">2.3.2.27</ecNumber>
    </recommendedName>
</protein>
<sequence length="1626" mass="180296">MSTPPFHHAQIVRSLPAWSKELHPDHVKQVLTRARKDYLDSTGAPYPWYAKALPIEQDAIRRAVAERDRSQQMLKALLSPLKGISTFCRPLLQQRLAISTSVDQAQYVYQATQVEPPTVPPGGPSVPTTPLPVIAKGQPQLRSLLEAALHNFEGPEDTTRLSRLQSSAEQITGLPELSLADFIGHCRALDLGQKYQDHLSSVYDGTQASQIRDAAIKARRDEFRLQARIASLKGLLSSQNAAAAHALSAENASADQALQCSQILLLGVPVHEVMFISRAGSAEDGPAILYIPGTTDQIREYASIADSFTAFKQALLDPQVRKRLLAFVSQSQQPQLKVKLMRALYENSEDHDGQALVPRRSVHLDIVFTPLPSQPWSTLEARHVARLKSDARSIAVPTADIDANVREKQLLHWLDVGMTILNVAAFFIPVLNPLMLTLGAAQIMGSVFHGISAWEDGDNAEAIAQLESVLLNIAVVGAIAGGGAVLKASGFIDAMQSIRIGDEERLWHPSLTGYASEIRMPAMQLADETGLYHVDGRTFVRIDEHLYETQQGTDGAWRVLHPQDRQAYSPSLEHNASGAWRLAYDSPLEWDRLMLLRRLGGVAQSVDEIDLECAWRSTGLEDGVLQHLHVAGKKMPALLEDALARLDADRQVSQIIDAVRHARPLAAHNNFALPALLRLPGWPQDHVIQIFEGSERWGASTFYRGQAEALGEVVIQISRSELESVDLAGVVLSQMEDPSVLSDANVIPSERPQALQSRLAEQLEASRQDLFDKLYPGAQAPATRAVVRLHEQFPGLPRLACEEIEAHASGLERQLMTAETGRIPLRVLEEARRMLARARLDRAILGLHRPFLATADSGLLIEGLQARQPGLSGADLFNAATADRAEAARLIGQQHMPAGVRSPLRLADGRIGYPLSGRGAPRPRAAPPARRLQALYPGLSNGQISELQAELAQSGDLATAIRRLEVEQRTLHRELAQWINDADADFLDREERQQCAEALRAAWRREGGAARDTLTLERMRVAELPRLSARFPHIRALNIRELELQRLDADYFERFPRLEQLSMVGHPQLPPEALYAALRSAPDLLALQVSSCGLSELSSTARQALGAMRRLRILNLSRNQLRLDDGQMTFLATLRIDELNLSSNRIVLDQALTSRFQDLINLQVLKLDFNPLGIAPDLSYMARLSHLSLYNCGLQSWPQGLTTLMNQPQYQLRMLELSFNRIHSVPDLASVLRTPYARDLGAGLGGRSWRFNYNDLQAQTRARLLSIGVSIYEREPEMAGWQLFWRGNATPAQEQLWESLFGQGENGELSAVLESLVQSAEARRHPEALNTRVWALLEQAGADAELRQALNEVAQAFPPTCGDAGTDGFSALEIQVLTHAASRDASPLASQWRLYRRLFRRAQVDRLADRIALRRTLRKAALQDAEVTGNEITLPRLDPLDDVLAAPDTVLYGGLIDDIEIRLALRQQLASTLDYPEPSSGMLYEHVAMLNDTIRSNVAREVMRLDQDPLSRHAWLLEQPAWAQSVRGQNAEQFLALTDYWRAGMDYLDYCLDESNEPVTRLSASVITALQETLQRPVLDSRGSLIRVELNSAQYQAAIDALLREQKAVEQGLLESITRSFEANNN</sequence>
<dbReference type="InterPro" id="IPR032675">
    <property type="entry name" value="LRR_dom_sf"/>
</dbReference>
<keyword evidence="6" id="KW-1035">Host cytoplasm</keyword>
<dbReference type="InterPro" id="IPR046673">
    <property type="entry name" value="ToxA_N"/>
</dbReference>
<organism evidence="8 9">
    <name type="scientific">Pseudomonas shirazensis</name>
    <dbReference type="NCBI Taxonomy" id="2745494"/>
    <lineage>
        <taxon>Bacteria</taxon>
        <taxon>Pseudomonadati</taxon>
        <taxon>Pseudomonadota</taxon>
        <taxon>Gammaproteobacteria</taxon>
        <taxon>Pseudomonadales</taxon>
        <taxon>Pseudomonadaceae</taxon>
        <taxon>Pseudomonas</taxon>
    </lineage>
</organism>
<dbReference type="SUPFAM" id="SSF52058">
    <property type="entry name" value="L domain-like"/>
    <property type="match status" value="1"/>
</dbReference>
<dbReference type="InterPro" id="IPR029487">
    <property type="entry name" value="NEL_dom"/>
</dbReference>
<feature type="domain" description="NEL" evidence="7">
    <location>
        <begin position="1273"/>
        <end position="1626"/>
    </location>
</feature>
<evidence type="ECO:0000256" key="2">
    <source>
        <dbReference type="ARBA" id="ARBA00012483"/>
    </source>
</evidence>
<keyword evidence="9" id="KW-1185">Reference proteome</keyword>
<accession>A0ABU8ZYF5</accession>
<dbReference type="Gene3D" id="3.80.10.10">
    <property type="entry name" value="Ribonuclease Inhibitor"/>
    <property type="match status" value="1"/>
</dbReference>
<keyword evidence="6" id="KW-0808">Transferase</keyword>
<comment type="similarity">
    <text evidence="6">Belongs to the LRR-containing bacterial E3 ligase family.</text>
</comment>
<evidence type="ECO:0000256" key="6">
    <source>
        <dbReference type="PROSITE-ProRule" id="PRU01398"/>
    </source>
</evidence>
<keyword evidence="6" id="KW-0964">Secreted</keyword>
<reference evidence="8 9" key="1">
    <citation type="submission" date="2024-03" db="EMBL/GenBank/DDBJ databases">
        <title>Screening, Identification and Application of a Plant Lactobacillus Strain.</title>
        <authorList>
            <person name="Li Y.L."/>
        </authorList>
    </citation>
    <scope>NUCLEOTIDE SEQUENCE [LARGE SCALE GENOMIC DNA]</scope>
    <source>
        <strain evidence="8 9">JDB</strain>
    </source>
</reference>
<gene>
    <name evidence="8" type="ORF">WLF18_09775</name>
</gene>
<evidence type="ECO:0000313" key="9">
    <source>
        <dbReference type="Proteomes" id="UP001386972"/>
    </source>
</evidence>
<evidence type="ECO:0000313" key="8">
    <source>
        <dbReference type="EMBL" id="MEK2609390.1"/>
    </source>
</evidence>
<evidence type="ECO:0000256" key="4">
    <source>
        <dbReference type="ARBA" id="ARBA00022737"/>
    </source>
</evidence>
<dbReference type="PROSITE" id="PS52053">
    <property type="entry name" value="NEL"/>
    <property type="match status" value="1"/>
</dbReference>
<keyword evidence="5" id="KW-0843">Virulence</keyword>
<dbReference type="PANTHER" id="PTHR45712">
    <property type="entry name" value="AGAP008170-PA"/>
    <property type="match status" value="1"/>
</dbReference>
<comment type="PTM">
    <text evidence="6">Ubiquitinated in the presence of host E1 ubiquitin-activating enzyme, E2 ubiquitin-conjugating enzyme and ubiquitin.</text>
</comment>
<evidence type="ECO:0000259" key="7">
    <source>
        <dbReference type="PROSITE" id="PS52053"/>
    </source>
</evidence>
<keyword evidence="3" id="KW-0433">Leucine-rich repeat</keyword>
<dbReference type="EC" id="2.3.2.27" evidence="2"/>
<dbReference type="RefSeq" id="WP_340612206.1">
    <property type="nucleotide sequence ID" value="NZ_JBBNAW010000006.1"/>
</dbReference>
<keyword evidence="6" id="KW-0833">Ubl conjugation pathway</keyword>
<dbReference type="PANTHER" id="PTHR45712:SF22">
    <property type="entry name" value="INSULIN-LIKE GROWTH FACTOR-BINDING PROTEIN COMPLEX ACID LABILE SUBUNIT"/>
    <property type="match status" value="1"/>
</dbReference>
<comment type="caution">
    <text evidence="8">The sequence shown here is derived from an EMBL/GenBank/DDBJ whole genome shotgun (WGS) entry which is preliminary data.</text>
</comment>
<evidence type="ECO:0000256" key="5">
    <source>
        <dbReference type="ARBA" id="ARBA00023026"/>
    </source>
</evidence>
<dbReference type="InterPro" id="IPR001611">
    <property type="entry name" value="Leu-rich_rpt"/>
</dbReference>
<proteinExistence type="inferred from homology"/>
<name>A0ABU8ZYF5_9PSED</name>
<dbReference type="Gene3D" id="1.20.58.360">
    <property type="entry name" value="Shigella T3SS effector IpaH defines"/>
    <property type="match status" value="1"/>
</dbReference>
<dbReference type="InterPro" id="IPR050333">
    <property type="entry name" value="SLRP"/>
</dbReference>